<dbReference type="Proteomes" id="UP000198362">
    <property type="component" value="Unassembled WGS sequence"/>
</dbReference>
<name>A0A239MQK0_9ACTN</name>
<evidence type="ECO:0000313" key="3">
    <source>
        <dbReference type="Proteomes" id="UP000198362"/>
    </source>
</evidence>
<feature type="transmembrane region" description="Helical" evidence="1">
    <location>
        <begin position="12"/>
        <end position="33"/>
    </location>
</feature>
<keyword evidence="1" id="KW-1133">Transmembrane helix</keyword>
<protein>
    <submittedName>
        <fullName evidence="2">Uncharacterized protein</fullName>
    </submittedName>
</protein>
<dbReference type="EMBL" id="FZPH01000006">
    <property type="protein sequence ID" value="SNT44533.1"/>
    <property type="molecule type" value="Genomic_DNA"/>
</dbReference>
<evidence type="ECO:0000313" key="2">
    <source>
        <dbReference type="EMBL" id="SNT44533.1"/>
    </source>
</evidence>
<gene>
    <name evidence="2" type="ORF">SAMN05421812_106122</name>
</gene>
<dbReference type="AlphaFoldDB" id="A0A239MQK0"/>
<keyword evidence="1" id="KW-0472">Membrane</keyword>
<keyword evidence="1" id="KW-0812">Transmembrane</keyword>
<reference evidence="2 3" key="1">
    <citation type="submission" date="2017-06" db="EMBL/GenBank/DDBJ databases">
        <authorList>
            <person name="Kim H.J."/>
            <person name="Triplett B.A."/>
        </authorList>
    </citation>
    <scope>NUCLEOTIDE SEQUENCE [LARGE SCALE GENOMIC DNA]</scope>
    <source>
        <strain evidence="2 3">CGMCC 4.5593</strain>
    </source>
</reference>
<accession>A0A239MQK0</accession>
<sequence length="283" mass="30954">MWNALADESAGQIASAVFIAVLAFILGTFRRTIVRRIRTRETRRYWSSFRARGVAIVLGAFSSEDLLSQRLDRPVDPAGVDNFEPYGFVGFGEVLAIFALLEHLKILGLEDIVVAHAEQVSSFQSRNLVIVGGPDPNSLTELTMRHLQLPVRFEDLGSRTRMHITFSHNSADASAAEEKAYDPMFLPGKPGQLGQDYGFVAQVSSPFSEDCRAVLLVGVYGAAISAAARLVTSGHGVSRMSKVNDGRCLAVFRTYVGRNGAVSSPTIERIQPLREPRESEQNG</sequence>
<organism evidence="2 3">
    <name type="scientific">Asanoa hainanensis</name>
    <dbReference type="NCBI Taxonomy" id="560556"/>
    <lineage>
        <taxon>Bacteria</taxon>
        <taxon>Bacillati</taxon>
        <taxon>Actinomycetota</taxon>
        <taxon>Actinomycetes</taxon>
        <taxon>Micromonosporales</taxon>
        <taxon>Micromonosporaceae</taxon>
        <taxon>Asanoa</taxon>
    </lineage>
</organism>
<proteinExistence type="predicted"/>
<keyword evidence="3" id="KW-1185">Reference proteome</keyword>
<evidence type="ECO:0000256" key="1">
    <source>
        <dbReference type="SAM" id="Phobius"/>
    </source>
</evidence>